<name>A0ABT9P5N4_9ACTN</name>
<gene>
    <name evidence="1" type="ORF">J2S57_003755</name>
</gene>
<dbReference type="EMBL" id="JAUSQZ010000001">
    <property type="protein sequence ID" value="MDP9828006.1"/>
    <property type="molecule type" value="Genomic_DNA"/>
</dbReference>
<reference evidence="1 2" key="1">
    <citation type="submission" date="2023-07" db="EMBL/GenBank/DDBJ databases">
        <title>Sequencing the genomes of 1000 actinobacteria strains.</title>
        <authorList>
            <person name="Klenk H.-P."/>
        </authorList>
    </citation>
    <scope>NUCLEOTIDE SEQUENCE [LARGE SCALE GENOMIC DNA]</scope>
    <source>
        <strain evidence="1 2">DSM 44388</strain>
    </source>
</reference>
<dbReference type="Pfam" id="PF10604">
    <property type="entry name" value="Polyketide_cyc2"/>
    <property type="match status" value="1"/>
</dbReference>
<dbReference type="RefSeq" id="WP_307244743.1">
    <property type="nucleotide sequence ID" value="NZ_JAUSQZ010000001.1"/>
</dbReference>
<comment type="caution">
    <text evidence="1">The sequence shown here is derived from an EMBL/GenBank/DDBJ whole genome shotgun (WGS) entry which is preliminary data.</text>
</comment>
<proteinExistence type="predicted"/>
<dbReference type="InterPro" id="IPR019587">
    <property type="entry name" value="Polyketide_cyclase/dehydratase"/>
</dbReference>
<dbReference type="Proteomes" id="UP001235712">
    <property type="component" value="Unassembled WGS sequence"/>
</dbReference>
<dbReference type="InterPro" id="IPR023393">
    <property type="entry name" value="START-like_dom_sf"/>
</dbReference>
<sequence length="142" mass="15333">MPEYQRTLTIEASPDDLFDYLSRVENLPTYFSGLTSAHSATGDEVHVTAEVPAEATQSGHPEKVESNASFAVDADNRSISWGTPALNDHDYGGSLQVTASGPGAQLAVTLHTEHDDPDTINAGLDETLRNIDRLVTQRPDLQ</sequence>
<organism evidence="1 2">
    <name type="scientific">Kineosporia succinea</name>
    <dbReference type="NCBI Taxonomy" id="84632"/>
    <lineage>
        <taxon>Bacteria</taxon>
        <taxon>Bacillati</taxon>
        <taxon>Actinomycetota</taxon>
        <taxon>Actinomycetes</taxon>
        <taxon>Kineosporiales</taxon>
        <taxon>Kineosporiaceae</taxon>
        <taxon>Kineosporia</taxon>
    </lineage>
</organism>
<evidence type="ECO:0000313" key="1">
    <source>
        <dbReference type="EMBL" id="MDP9828006.1"/>
    </source>
</evidence>
<dbReference type="Gene3D" id="3.30.530.20">
    <property type="match status" value="1"/>
</dbReference>
<keyword evidence="2" id="KW-1185">Reference proteome</keyword>
<evidence type="ECO:0000313" key="2">
    <source>
        <dbReference type="Proteomes" id="UP001235712"/>
    </source>
</evidence>
<protein>
    <submittedName>
        <fullName evidence="1">Uncharacterized protein YndB with AHSA1/START domain</fullName>
    </submittedName>
</protein>
<accession>A0ABT9P5N4</accession>
<dbReference type="SUPFAM" id="SSF55961">
    <property type="entry name" value="Bet v1-like"/>
    <property type="match status" value="1"/>
</dbReference>